<dbReference type="HOGENOM" id="CLU_366446_0_0_1"/>
<dbReference type="Proteomes" id="UP000019487">
    <property type="component" value="Unassembled WGS sequence"/>
</dbReference>
<evidence type="ECO:0000313" key="2">
    <source>
        <dbReference type="EMBL" id="ESZ95944.1"/>
    </source>
</evidence>
<comment type="caution">
    <text evidence="2">The sequence shown here is derived from an EMBL/GenBank/DDBJ whole genome shotgun (WGS) entry which is preliminary data.</text>
</comment>
<keyword evidence="3" id="KW-1185">Reference proteome</keyword>
<evidence type="ECO:0000256" key="1">
    <source>
        <dbReference type="SAM" id="MobiDB-lite"/>
    </source>
</evidence>
<reference evidence="2 3" key="1">
    <citation type="journal article" date="2014" name="Genome Announc.">
        <title>Draft genome sequence of Sclerotinia borealis, a psychrophilic plant pathogenic fungus.</title>
        <authorList>
            <person name="Mardanov A.V."/>
            <person name="Beletsky A.V."/>
            <person name="Kadnikov V.V."/>
            <person name="Ignatov A.N."/>
            <person name="Ravin N.V."/>
        </authorList>
    </citation>
    <scope>NUCLEOTIDE SEQUENCE [LARGE SCALE GENOMIC DNA]</scope>
    <source>
        <strain evidence="3">F-4157</strain>
    </source>
</reference>
<dbReference type="EMBL" id="AYSA01000159">
    <property type="protein sequence ID" value="ESZ95944.1"/>
    <property type="molecule type" value="Genomic_DNA"/>
</dbReference>
<feature type="compositionally biased region" description="Basic and acidic residues" evidence="1">
    <location>
        <begin position="590"/>
        <end position="602"/>
    </location>
</feature>
<feature type="region of interest" description="Disordered" evidence="1">
    <location>
        <begin position="579"/>
        <end position="718"/>
    </location>
</feature>
<accession>W9CMR7</accession>
<gene>
    <name evidence="2" type="ORF">SBOR_3636</name>
</gene>
<protein>
    <submittedName>
        <fullName evidence="2">Uncharacterized protein</fullName>
    </submittedName>
</protein>
<organism evidence="2 3">
    <name type="scientific">Sclerotinia borealis (strain F-4128)</name>
    <dbReference type="NCBI Taxonomy" id="1432307"/>
    <lineage>
        <taxon>Eukaryota</taxon>
        <taxon>Fungi</taxon>
        <taxon>Dikarya</taxon>
        <taxon>Ascomycota</taxon>
        <taxon>Pezizomycotina</taxon>
        <taxon>Leotiomycetes</taxon>
        <taxon>Helotiales</taxon>
        <taxon>Sclerotiniaceae</taxon>
        <taxon>Sclerotinia</taxon>
    </lineage>
</organism>
<dbReference type="OrthoDB" id="3551556at2759"/>
<feature type="compositionally biased region" description="Polar residues" evidence="1">
    <location>
        <begin position="23"/>
        <end position="32"/>
    </location>
</feature>
<evidence type="ECO:0000313" key="3">
    <source>
        <dbReference type="Proteomes" id="UP000019487"/>
    </source>
</evidence>
<feature type="compositionally biased region" description="Polar residues" evidence="1">
    <location>
        <begin position="666"/>
        <end position="676"/>
    </location>
</feature>
<dbReference type="AlphaFoldDB" id="W9CMR7"/>
<proteinExistence type="predicted"/>
<feature type="region of interest" description="Disordered" evidence="1">
    <location>
        <begin position="1"/>
        <end position="41"/>
    </location>
</feature>
<feature type="compositionally biased region" description="Basic and acidic residues" evidence="1">
    <location>
        <begin position="622"/>
        <end position="638"/>
    </location>
</feature>
<sequence>MPWDSHPSDSEWSLPSDDYQDSGIDSNDNGWGNQDGFVSPQNCRQFPDPESAIKTQLVAKQAELLNLSKEVKAKETNVYDRTGIFENAKYKMHKAGTQLAEDAAALVVAENKYDLLVEDIRSQTEYLEATRSAKFREQGQRTWEQCLIEENRTLKQKVESVQQVKGLLEDHCAYYINKIDLLDKDIDNLTLKNEDLDRRHRQDLLRWQDYNWEADPRVKEHVAAAVKEAVKEAVKKFLSCRDVDFGVVGPDIRASFIESHRVRDSSTSTCTRAFVPDGSKPSHGFDVLSDATLYVDFKVPGFRTDSDKFTRIYGINWHSALRLGLCPMFEDLVNKYALARSYCPQTFQATSFFKTWLSMGISFDDMSLEEVQAWVKNTRRDMFKTTMNLNLALAEMDRLYNGGRYRQSHDTVATRDESENIIIQQQAGLAIRRRCLEWRLNPHIRDNYIIEKGDAVAHYADALLDAIVFVPELLDSKYKPAEDAKAYIAMYHRSPIEVISIASHQSSSSLIKVINWFARIQQWHTSQDFWATKFYMAYHKFGLCESRGDKRDWHNWKPPRESSDWDHTLQTLESLYLEEEKENKRKHRRPESPHFPKRDQLRFEVGNISSKENHSPRVPIIKNDEDSVKENNDVRNDEVLDLQNSEVEIQSSDEDLVQENHDVRNDTNPISSSTAKSFHDKSSCDSAVRVNNDVEGPSNLELHSPEKSWNTPGDDWGSWAESNSPDDYWVTISQLRKTKHVSMAPFWVAYDKYEPATGTRW</sequence>
<name>W9CMR7_SCLBF</name>